<organism evidence="1 2">
    <name type="scientific">Globodera pallida</name>
    <name type="common">Potato cyst nematode worm</name>
    <name type="synonym">Heterodera pallida</name>
    <dbReference type="NCBI Taxonomy" id="36090"/>
    <lineage>
        <taxon>Eukaryota</taxon>
        <taxon>Metazoa</taxon>
        <taxon>Ecdysozoa</taxon>
        <taxon>Nematoda</taxon>
        <taxon>Chromadorea</taxon>
        <taxon>Rhabditida</taxon>
        <taxon>Tylenchina</taxon>
        <taxon>Tylenchomorpha</taxon>
        <taxon>Tylenchoidea</taxon>
        <taxon>Heteroderidae</taxon>
        <taxon>Heteroderinae</taxon>
        <taxon>Globodera</taxon>
    </lineage>
</organism>
<keyword evidence="1" id="KW-1185">Reference proteome</keyword>
<accession>A0A183CPS0</accession>
<dbReference type="Proteomes" id="UP000050741">
    <property type="component" value="Unassembled WGS sequence"/>
</dbReference>
<reference evidence="1" key="2">
    <citation type="submission" date="2014-05" db="EMBL/GenBank/DDBJ databases">
        <title>The genome and life-stage specific transcriptomes of Globodera pallida elucidate key aspects of plant parasitism by a cyst nematode.</title>
        <authorList>
            <person name="Cotton J.A."/>
            <person name="Lilley C.J."/>
            <person name="Jones L.M."/>
            <person name="Kikuchi T."/>
            <person name="Reid A.J."/>
            <person name="Thorpe P."/>
            <person name="Tsai I.J."/>
            <person name="Beasley H."/>
            <person name="Blok V."/>
            <person name="Cock P.J.A."/>
            <person name="Van den Akker S.E."/>
            <person name="Holroyd N."/>
            <person name="Hunt M."/>
            <person name="Mantelin S."/>
            <person name="Naghra H."/>
            <person name="Pain A."/>
            <person name="Palomares-Rius J.E."/>
            <person name="Zarowiecki M."/>
            <person name="Berriman M."/>
            <person name="Jones J.T."/>
            <person name="Urwin P.E."/>
        </authorList>
    </citation>
    <scope>NUCLEOTIDE SEQUENCE [LARGE SCALE GENOMIC DNA]</scope>
    <source>
        <strain evidence="1">Lindley</strain>
    </source>
</reference>
<proteinExistence type="predicted"/>
<protein>
    <submittedName>
        <fullName evidence="2">PAP_RNA-bind domain-containing protein</fullName>
    </submittedName>
</protein>
<evidence type="ECO:0000313" key="2">
    <source>
        <dbReference type="WBParaSite" id="GPLIN_001487800"/>
    </source>
</evidence>
<evidence type="ECO:0000313" key="1">
    <source>
        <dbReference type="Proteomes" id="UP000050741"/>
    </source>
</evidence>
<name>A0A183CPS0_GLOPA</name>
<dbReference type="AlphaFoldDB" id="A0A183CPS0"/>
<sequence>PNIAFKLRNYWTEEQLVWRRFDKFKWLLVRCPIERDEVKWAEWEQEAAWHLPWQWCRIEINLNDSDISDDGQLDASEGPSEPRKKEGFFACQMRRLTRFIRKS</sequence>
<reference evidence="2" key="3">
    <citation type="submission" date="2016-06" db="UniProtKB">
        <authorList>
            <consortium name="WormBaseParasite"/>
        </authorList>
    </citation>
    <scope>IDENTIFICATION</scope>
</reference>
<dbReference type="WBParaSite" id="GPLIN_001487800">
    <property type="protein sequence ID" value="GPLIN_001487800"/>
    <property type="gene ID" value="GPLIN_001487800"/>
</dbReference>
<reference evidence="1" key="1">
    <citation type="submission" date="2013-12" db="EMBL/GenBank/DDBJ databases">
        <authorList>
            <person name="Aslett M."/>
        </authorList>
    </citation>
    <scope>NUCLEOTIDE SEQUENCE [LARGE SCALE GENOMIC DNA]</scope>
    <source>
        <strain evidence="1">Lindley</strain>
    </source>
</reference>